<dbReference type="EMBL" id="OX465082">
    <property type="protein sequence ID" value="CAI9292036.1"/>
    <property type="molecule type" value="Genomic_DNA"/>
</dbReference>
<dbReference type="Proteomes" id="UP001177003">
    <property type="component" value="Chromosome 6"/>
</dbReference>
<name>A0AA35ZGW4_LACSI</name>
<sequence>MGLIPSDYNIHHASDSHKCIDDLSTYKCKNHECNLLEVAYPYQCPGWYRNDVHITFDRDARKMLDLSASDLVDIVKKRGDSLAMFPPELNVLKHRKAVFLVEVTTYNDCASQTGDNVTHLMRTNSYT</sequence>
<accession>A0AA35ZGW4</accession>
<dbReference type="InterPro" id="IPR012340">
    <property type="entry name" value="NA-bd_OB-fold"/>
</dbReference>
<evidence type="ECO:0000313" key="2">
    <source>
        <dbReference type="Proteomes" id="UP001177003"/>
    </source>
</evidence>
<reference evidence="1" key="1">
    <citation type="submission" date="2023-04" db="EMBL/GenBank/DDBJ databases">
        <authorList>
            <person name="Vijverberg K."/>
            <person name="Xiong W."/>
            <person name="Schranz E."/>
        </authorList>
    </citation>
    <scope>NUCLEOTIDE SEQUENCE</scope>
</reference>
<evidence type="ECO:0000313" key="1">
    <source>
        <dbReference type="EMBL" id="CAI9292036.1"/>
    </source>
</evidence>
<keyword evidence="2" id="KW-1185">Reference proteome</keyword>
<gene>
    <name evidence="1" type="ORF">LSALG_LOCUS31136</name>
</gene>
<dbReference type="Gene3D" id="2.40.50.140">
    <property type="entry name" value="Nucleic acid-binding proteins"/>
    <property type="match status" value="1"/>
</dbReference>
<protein>
    <submittedName>
        <fullName evidence="1">Uncharacterized protein</fullName>
    </submittedName>
</protein>
<dbReference type="AlphaFoldDB" id="A0AA35ZGW4"/>
<proteinExistence type="predicted"/>
<organism evidence="1 2">
    <name type="scientific">Lactuca saligna</name>
    <name type="common">Willowleaf lettuce</name>
    <dbReference type="NCBI Taxonomy" id="75948"/>
    <lineage>
        <taxon>Eukaryota</taxon>
        <taxon>Viridiplantae</taxon>
        <taxon>Streptophyta</taxon>
        <taxon>Embryophyta</taxon>
        <taxon>Tracheophyta</taxon>
        <taxon>Spermatophyta</taxon>
        <taxon>Magnoliopsida</taxon>
        <taxon>eudicotyledons</taxon>
        <taxon>Gunneridae</taxon>
        <taxon>Pentapetalae</taxon>
        <taxon>asterids</taxon>
        <taxon>campanulids</taxon>
        <taxon>Asterales</taxon>
        <taxon>Asteraceae</taxon>
        <taxon>Cichorioideae</taxon>
        <taxon>Cichorieae</taxon>
        <taxon>Lactucinae</taxon>
        <taxon>Lactuca</taxon>
    </lineage>
</organism>